<keyword evidence="3 6" id="KW-1133">Transmembrane helix</keyword>
<keyword evidence="4 6" id="KW-0472">Membrane</keyword>
<feature type="compositionally biased region" description="Basic and acidic residues" evidence="5">
    <location>
        <begin position="38"/>
        <end position="54"/>
    </location>
</feature>
<comment type="subcellular location">
    <subcellularLocation>
        <location evidence="1">Endomembrane system</location>
        <topology evidence="1">Multi-pass membrane protein</topology>
    </subcellularLocation>
</comment>
<evidence type="ECO:0000256" key="2">
    <source>
        <dbReference type="ARBA" id="ARBA00022692"/>
    </source>
</evidence>
<dbReference type="OrthoDB" id="2243669at2759"/>
<dbReference type="PANTHER" id="PTHR46140">
    <property type="entry name" value="VACUOLAR TRANSPORTER CHAPERONE 1-RELATED"/>
    <property type="match status" value="1"/>
</dbReference>
<proteinExistence type="predicted"/>
<evidence type="ECO:0000256" key="5">
    <source>
        <dbReference type="SAM" id="MobiDB-lite"/>
    </source>
</evidence>
<feature type="domain" description="DUF202" evidence="7">
    <location>
        <begin position="85"/>
        <end position="147"/>
    </location>
</feature>
<keyword evidence="9" id="KW-1185">Reference proteome</keyword>
<reference evidence="8 9" key="1">
    <citation type="submission" date="2014-04" db="EMBL/GenBank/DDBJ databases">
        <authorList>
            <consortium name="DOE Joint Genome Institute"/>
            <person name="Kuo A."/>
            <person name="Kohler A."/>
            <person name="Costa M.D."/>
            <person name="Nagy L.G."/>
            <person name="Floudas D."/>
            <person name="Copeland A."/>
            <person name="Barry K.W."/>
            <person name="Cichocki N."/>
            <person name="Veneault-Fourrey C."/>
            <person name="LaButti K."/>
            <person name="Lindquist E.A."/>
            <person name="Lipzen A."/>
            <person name="Lundell T."/>
            <person name="Morin E."/>
            <person name="Murat C."/>
            <person name="Sun H."/>
            <person name="Tunlid A."/>
            <person name="Henrissat B."/>
            <person name="Grigoriev I.V."/>
            <person name="Hibbett D.S."/>
            <person name="Martin F."/>
            <person name="Nordberg H.P."/>
            <person name="Cantor M.N."/>
            <person name="Hua S.X."/>
        </authorList>
    </citation>
    <scope>NUCLEOTIDE SEQUENCE [LARGE SCALE GENOMIC DNA]</scope>
    <source>
        <strain evidence="8 9">Marx 270</strain>
    </source>
</reference>
<dbReference type="STRING" id="870435.A0A0C3K170"/>
<feature type="transmembrane region" description="Helical" evidence="6">
    <location>
        <begin position="94"/>
        <end position="112"/>
    </location>
</feature>
<feature type="region of interest" description="Disordered" evidence="5">
    <location>
        <begin position="35"/>
        <end position="54"/>
    </location>
</feature>
<feature type="transmembrane region" description="Helical" evidence="6">
    <location>
        <begin position="160"/>
        <end position="180"/>
    </location>
</feature>
<name>A0A0C3K170_PISTI</name>
<evidence type="ECO:0000259" key="7">
    <source>
        <dbReference type="Pfam" id="PF02656"/>
    </source>
</evidence>
<reference evidence="9" key="2">
    <citation type="submission" date="2015-01" db="EMBL/GenBank/DDBJ databases">
        <title>Evolutionary Origins and Diversification of the Mycorrhizal Mutualists.</title>
        <authorList>
            <consortium name="DOE Joint Genome Institute"/>
            <consortium name="Mycorrhizal Genomics Consortium"/>
            <person name="Kohler A."/>
            <person name="Kuo A."/>
            <person name="Nagy L.G."/>
            <person name="Floudas D."/>
            <person name="Copeland A."/>
            <person name="Barry K.W."/>
            <person name="Cichocki N."/>
            <person name="Veneault-Fourrey C."/>
            <person name="LaButti K."/>
            <person name="Lindquist E.A."/>
            <person name="Lipzen A."/>
            <person name="Lundell T."/>
            <person name="Morin E."/>
            <person name="Murat C."/>
            <person name="Riley R."/>
            <person name="Ohm R."/>
            <person name="Sun H."/>
            <person name="Tunlid A."/>
            <person name="Henrissat B."/>
            <person name="Grigoriev I.V."/>
            <person name="Hibbett D.S."/>
            <person name="Martin F."/>
        </authorList>
    </citation>
    <scope>NUCLEOTIDE SEQUENCE [LARGE SCALE GENOMIC DNA]</scope>
    <source>
        <strain evidence="9">Marx 270</strain>
    </source>
</reference>
<dbReference type="InterPro" id="IPR051572">
    <property type="entry name" value="VTC_Complex_Subunit"/>
</dbReference>
<dbReference type="GO" id="GO:0033254">
    <property type="term" value="C:vacuolar transporter chaperone complex"/>
    <property type="evidence" value="ECO:0007669"/>
    <property type="project" value="TreeGrafter"/>
</dbReference>
<dbReference type="PANTHER" id="PTHR46140:SF2">
    <property type="entry name" value="VACUOLAR TRANSPORTER CHAPERONE 3 COMPLEX SUBUNIT 3-RELATED"/>
    <property type="match status" value="1"/>
</dbReference>
<keyword evidence="2 6" id="KW-0812">Transmembrane</keyword>
<evidence type="ECO:0000313" key="9">
    <source>
        <dbReference type="Proteomes" id="UP000054217"/>
    </source>
</evidence>
<dbReference type="GO" id="GO:0012505">
    <property type="term" value="C:endomembrane system"/>
    <property type="evidence" value="ECO:0007669"/>
    <property type="project" value="UniProtKB-SubCell"/>
</dbReference>
<dbReference type="AlphaFoldDB" id="A0A0C3K170"/>
<evidence type="ECO:0000313" key="8">
    <source>
        <dbReference type="EMBL" id="KIO15158.1"/>
    </source>
</evidence>
<organism evidence="8 9">
    <name type="scientific">Pisolithus tinctorius Marx 270</name>
    <dbReference type="NCBI Taxonomy" id="870435"/>
    <lineage>
        <taxon>Eukaryota</taxon>
        <taxon>Fungi</taxon>
        <taxon>Dikarya</taxon>
        <taxon>Basidiomycota</taxon>
        <taxon>Agaricomycotina</taxon>
        <taxon>Agaricomycetes</taxon>
        <taxon>Agaricomycetidae</taxon>
        <taxon>Boletales</taxon>
        <taxon>Sclerodermatineae</taxon>
        <taxon>Pisolithaceae</taxon>
        <taxon>Pisolithus</taxon>
    </lineage>
</organism>
<dbReference type="InterPro" id="IPR003807">
    <property type="entry name" value="DUF202"/>
</dbReference>
<protein>
    <recommendedName>
        <fullName evidence="7">DUF202 domain-containing protein</fullName>
    </recommendedName>
</protein>
<evidence type="ECO:0000256" key="4">
    <source>
        <dbReference type="ARBA" id="ARBA00023136"/>
    </source>
</evidence>
<dbReference type="Pfam" id="PF02656">
    <property type="entry name" value="DUF202"/>
    <property type="match status" value="1"/>
</dbReference>
<dbReference type="GO" id="GO:0000329">
    <property type="term" value="C:fungal-type vacuole membrane"/>
    <property type="evidence" value="ECO:0007669"/>
    <property type="project" value="TreeGrafter"/>
</dbReference>
<sequence length="207" mass="23109">MADDSAGRSTHSWASFFPFSSKALDSLPANTQRPIRYTRQDDIPDTDHDVDGERPTIRDYHAINSVPPQVRVPKKVATSLKVEGKVWFANERTWIAWLNTAVLIGTLSLALFNASDEPVGRRFAYVYAAISVGVVIYGFALYQSRISMIRKRDPSHYDAIVGPVVVSALLFFAVLANFIIRVRELRQQKVPIPGMSFPYPNASVTVP</sequence>
<evidence type="ECO:0000256" key="3">
    <source>
        <dbReference type="ARBA" id="ARBA00022989"/>
    </source>
</evidence>
<feature type="transmembrane region" description="Helical" evidence="6">
    <location>
        <begin position="124"/>
        <end position="140"/>
    </location>
</feature>
<dbReference type="Proteomes" id="UP000054217">
    <property type="component" value="Unassembled WGS sequence"/>
</dbReference>
<dbReference type="EMBL" id="KN831944">
    <property type="protein sequence ID" value="KIO15158.1"/>
    <property type="molecule type" value="Genomic_DNA"/>
</dbReference>
<evidence type="ECO:0000256" key="1">
    <source>
        <dbReference type="ARBA" id="ARBA00004127"/>
    </source>
</evidence>
<dbReference type="InParanoid" id="A0A0C3K170"/>
<gene>
    <name evidence="8" type="ORF">M404DRAFT_991867</name>
</gene>
<accession>A0A0C3K170</accession>
<evidence type="ECO:0000256" key="6">
    <source>
        <dbReference type="SAM" id="Phobius"/>
    </source>
</evidence>
<dbReference type="HOGENOM" id="CLU_079971_1_1_1"/>